<dbReference type="PANTHER" id="PTHR21523">
    <property type="match status" value="1"/>
</dbReference>
<gene>
    <name evidence="3" type="ORF">DdX_15567</name>
</gene>
<reference evidence="3" key="1">
    <citation type="submission" date="2022-01" db="EMBL/GenBank/DDBJ databases">
        <title>Genome Sequence Resource for Two Populations of Ditylenchus destructor, the Migratory Endoparasitic Phytonematode.</title>
        <authorList>
            <person name="Zhang H."/>
            <person name="Lin R."/>
            <person name="Xie B."/>
        </authorList>
    </citation>
    <scope>NUCLEOTIDE SEQUENCE</scope>
    <source>
        <strain evidence="3">BazhouSP</strain>
    </source>
</reference>
<accession>A0AAD4R0S7</accession>
<evidence type="ECO:0000313" key="3">
    <source>
        <dbReference type="EMBL" id="KAI1702300.1"/>
    </source>
</evidence>
<keyword evidence="1" id="KW-0472">Membrane</keyword>
<dbReference type="EMBL" id="JAKKPZ010000101">
    <property type="protein sequence ID" value="KAI1702300.1"/>
    <property type="molecule type" value="Genomic_DNA"/>
</dbReference>
<evidence type="ECO:0000313" key="4">
    <source>
        <dbReference type="Proteomes" id="UP001201812"/>
    </source>
</evidence>
<organism evidence="3 4">
    <name type="scientific">Ditylenchus destructor</name>
    <dbReference type="NCBI Taxonomy" id="166010"/>
    <lineage>
        <taxon>Eukaryota</taxon>
        <taxon>Metazoa</taxon>
        <taxon>Ecdysozoa</taxon>
        <taxon>Nematoda</taxon>
        <taxon>Chromadorea</taxon>
        <taxon>Rhabditida</taxon>
        <taxon>Tylenchina</taxon>
        <taxon>Tylenchomorpha</taxon>
        <taxon>Sphaerularioidea</taxon>
        <taxon>Anguinidae</taxon>
        <taxon>Anguininae</taxon>
        <taxon>Ditylenchus</taxon>
    </lineage>
</organism>
<keyword evidence="1" id="KW-1133">Transmembrane helix</keyword>
<feature type="transmembrane region" description="Helical" evidence="1">
    <location>
        <begin position="777"/>
        <end position="798"/>
    </location>
</feature>
<dbReference type="Gene3D" id="1.20.1280.50">
    <property type="match status" value="1"/>
</dbReference>
<keyword evidence="4" id="KW-1185">Reference proteome</keyword>
<protein>
    <submittedName>
        <fullName evidence="3">Moulting cycle domain-containing protein</fullName>
    </submittedName>
</protein>
<dbReference type="InterPro" id="IPR006954">
    <property type="entry name" value="Mlt-10-like"/>
</dbReference>
<evidence type="ECO:0000259" key="2">
    <source>
        <dbReference type="Pfam" id="PF00646"/>
    </source>
</evidence>
<feature type="transmembrane region" description="Helical" evidence="1">
    <location>
        <begin position="718"/>
        <end position="738"/>
    </location>
</feature>
<evidence type="ECO:0000256" key="1">
    <source>
        <dbReference type="SAM" id="Phobius"/>
    </source>
</evidence>
<keyword evidence="1" id="KW-0812">Transmembrane</keyword>
<dbReference type="Proteomes" id="UP001201812">
    <property type="component" value="Unassembled WGS sequence"/>
</dbReference>
<dbReference type="Pfam" id="PF00646">
    <property type="entry name" value="F-box"/>
    <property type="match status" value="1"/>
</dbReference>
<feature type="domain" description="F-box" evidence="2">
    <location>
        <begin position="76"/>
        <end position="112"/>
    </location>
</feature>
<dbReference type="AlphaFoldDB" id="A0AAD4R0S7"/>
<dbReference type="Gene3D" id="3.80.10.10">
    <property type="entry name" value="Ribonuclease Inhibitor"/>
    <property type="match status" value="1"/>
</dbReference>
<dbReference type="InterPro" id="IPR032675">
    <property type="entry name" value="LRR_dom_sf"/>
</dbReference>
<feature type="transmembrane region" description="Helical" evidence="1">
    <location>
        <begin position="744"/>
        <end position="765"/>
    </location>
</feature>
<name>A0AAD4R0S7_9BILA</name>
<dbReference type="InterPro" id="IPR001810">
    <property type="entry name" value="F-box_dom"/>
</dbReference>
<comment type="caution">
    <text evidence="3">The sequence shown here is derived from an EMBL/GenBank/DDBJ whole genome shotgun (WGS) entry which is preliminary data.</text>
</comment>
<sequence length="973" mass="109293">MASSKFKDYKFECVYCDPKLEMHFSTTKEAMIRHCRIAHDVEEQRDAISNINELPVVNLMDAISNINQLPVMDAISNINQLPVAQIFEKLPRQERLKIEQVCKNWQHVAKNFSWANYKVFDNSEYRDWPDTRTVQTRTWLFEKPDQSQKMKNAGTSFGICPGKLIHAAAPEAPPSQVVHAGQAATTQASPSQKNTCSGPGGVFSYRRSTNIKPFFDRCGRHLRRLTLRDWSPQTALSFVKMAPNVQHMNFWRVKLDDESWKELAGIVPGLKSLAFSDSLRLHLLRREEKSTGYSLGLMECFKSMTGLEYLSISEEDALFSRHSFVQFPSNLKFLHLSYVSNTAQILSWVAEGCKNLKGLCLFCEGDENLLHALSQIKSLTYLRLSLALIPPYDVGYVFKELTELRALEIDTLDEVMLSVIARHCNKLEHLSIYTVCTEEISAEEHAVILRLISLPNMCSFEISAEEYSKEQTIELLNRLIAKGNLQFLKVRAVGKLWNDPLEPEVLLEILRRCKSIRSIALDFPEIDSDFYSKICQVVDEIDEEYRKQGEITGIPHPIVEVQYKQYLAGSIMTHKWLKFKDKISSTICEKWEFGWLSAGKPDTSGGIVQALLPNLSFGLSQNRVPGLIPPEVSLGLGRRARAICPLMYHLIKEMNRTGYVLMTPAQMHVLYGAHSPYNNSDALRRFQHVNSSNLETLMERDVHRAAALKSFKIRQRDIVLSPISFTTISLTLTVSQGIILSPVIFSALILAPAVLGPVVLSPVIFTPVILSPRALSPVILSPFAFVPFVLSPLALYPIVLSPGIFIPIILSPMVLAPFILSPVAFTPIILSPLALSPFILNPAVGSPLVLSPFVLTPILFSPQALGALVLSPYALSPVIQSKLFAYSKGLIECFKTMTGLEYLNIYEFGDLFDQYSFVQFPSNLKYLDLGCVSNASQIVYWAAEGCKDLKGLRLFCEGDDNLLHAFSKTLHVS</sequence>
<dbReference type="SUPFAM" id="SSF52047">
    <property type="entry name" value="RNI-like"/>
    <property type="match status" value="1"/>
</dbReference>
<feature type="transmembrane region" description="Helical" evidence="1">
    <location>
        <begin position="804"/>
        <end position="826"/>
    </location>
</feature>
<dbReference type="Pfam" id="PF04870">
    <property type="entry name" value="Moulting_cycle"/>
    <property type="match status" value="1"/>
</dbReference>
<proteinExistence type="predicted"/>
<dbReference type="PANTHER" id="PTHR21523:SF37">
    <property type="entry name" value="MLT-TEN (MLT-10) RELATED"/>
    <property type="match status" value="1"/>
</dbReference>